<organism evidence="1 2">
    <name type="scientific">Geodermatophilus sabuli</name>
    <dbReference type="NCBI Taxonomy" id="1564158"/>
    <lineage>
        <taxon>Bacteria</taxon>
        <taxon>Bacillati</taxon>
        <taxon>Actinomycetota</taxon>
        <taxon>Actinomycetes</taxon>
        <taxon>Geodermatophilales</taxon>
        <taxon>Geodermatophilaceae</taxon>
        <taxon>Geodermatophilus</taxon>
    </lineage>
</organism>
<accession>A0A7K3VVW8</accession>
<evidence type="ECO:0000313" key="1">
    <source>
        <dbReference type="EMBL" id="NEK56776.1"/>
    </source>
</evidence>
<evidence type="ECO:0000313" key="2">
    <source>
        <dbReference type="Proteomes" id="UP000470246"/>
    </source>
</evidence>
<gene>
    <name evidence="1" type="ORF">GCU56_02660</name>
</gene>
<dbReference type="Gene3D" id="3.30.310.50">
    <property type="entry name" value="Alpha-D-phosphohexomutase, C-terminal domain"/>
    <property type="match status" value="1"/>
</dbReference>
<sequence length="99" mass="10709">MTLHARAEVPTDRPERWVKQLVSHLGRRLEGSVDETTGVGRLDGPGMSVTLEPVGPTLVLEASAEDAEGLDRITDVVGSHLQRFAASTEELAVRWIPAP</sequence>
<proteinExistence type="predicted"/>
<dbReference type="RefSeq" id="WP_163479952.1">
    <property type="nucleotide sequence ID" value="NZ_JAAGWF010000003.1"/>
</dbReference>
<dbReference type="Pfam" id="PF09981">
    <property type="entry name" value="DUF2218"/>
    <property type="match status" value="1"/>
</dbReference>
<reference evidence="1 2" key="1">
    <citation type="submission" date="2020-02" db="EMBL/GenBank/DDBJ databases">
        <title>Geodermatophilus sabuli CPCC 205279 I12A-02694.</title>
        <authorList>
            <person name="Jiang Z."/>
        </authorList>
    </citation>
    <scope>NUCLEOTIDE SEQUENCE [LARGE SCALE GENOMIC DNA]</scope>
    <source>
        <strain evidence="1 2">I12A-02694</strain>
    </source>
</reference>
<dbReference type="EMBL" id="JAAGWF010000003">
    <property type="protein sequence ID" value="NEK56776.1"/>
    <property type="molecule type" value="Genomic_DNA"/>
</dbReference>
<dbReference type="AlphaFoldDB" id="A0A7K3VVW8"/>
<comment type="caution">
    <text evidence="1">The sequence shown here is derived from an EMBL/GenBank/DDBJ whole genome shotgun (WGS) entry which is preliminary data.</text>
</comment>
<dbReference type="Proteomes" id="UP000470246">
    <property type="component" value="Unassembled WGS sequence"/>
</dbReference>
<keyword evidence="2" id="KW-1185">Reference proteome</keyword>
<protein>
    <submittedName>
        <fullName evidence="1">DUF2218 domain-containing protein</fullName>
    </submittedName>
</protein>
<dbReference type="InterPro" id="IPR014543">
    <property type="entry name" value="UCP028291"/>
</dbReference>
<name>A0A7K3VVW8_9ACTN</name>